<dbReference type="Pfam" id="PF00106">
    <property type="entry name" value="adh_short"/>
    <property type="match status" value="1"/>
</dbReference>
<gene>
    <name evidence="3" type="ORF">FE247_02140</name>
</gene>
<dbReference type="InterPro" id="IPR002347">
    <property type="entry name" value="SDR_fam"/>
</dbReference>
<dbReference type="EMBL" id="VBUC01000003">
    <property type="protein sequence ID" value="TLT01304.1"/>
    <property type="molecule type" value="Genomic_DNA"/>
</dbReference>
<keyword evidence="2" id="KW-0560">Oxidoreductase</keyword>
<comment type="caution">
    <text evidence="3">The sequence shown here is derived from an EMBL/GenBank/DDBJ whole genome shotgun (WGS) entry which is preliminary data.</text>
</comment>
<evidence type="ECO:0000256" key="2">
    <source>
        <dbReference type="ARBA" id="ARBA00023002"/>
    </source>
</evidence>
<dbReference type="PRINTS" id="PR00081">
    <property type="entry name" value="GDHRDH"/>
</dbReference>
<keyword evidence="4" id="KW-1185">Reference proteome</keyword>
<accession>A0ABY2V975</accession>
<dbReference type="InterPro" id="IPR036291">
    <property type="entry name" value="NAD(P)-bd_dom_sf"/>
</dbReference>
<protein>
    <submittedName>
        <fullName evidence="3">SDR family oxidoreductase</fullName>
    </submittedName>
</protein>
<dbReference type="Proteomes" id="UP000305417">
    <property type="component" value="Unassembled WGS sequence"/>
</dbReference>
<evidence type="ECO:0000313" key="3">
    <source>
        <dbReference type="EMBL" id="TLT01304.1"/>
    </source>
</evidence>
<evidence type="ECO:0000313" key="4">
    <source>
        <dbReference type="Proteomes" id="UP000305417"/>
    </source>
</evidence>
<evidence type="ECO:0000256" key="1">
    <source>
        <dbReference type="ARBA" id="ARBA00006484"/>
    </source>
</evidence>
<dbReference type="NCBIfam" id="NF005489">
    <property type="entry name" value="PRK07102.1"/>
    <property type="match status" value="1"/>
</dbReference>
<comment type="similarity">
    <text evidence="1">Belongs to the short-chain dehydrogenases/reductases (SDR) family.</text>
</comment>
<dbReference type="SUPFAM" id="SSF51735">
    <property type="entry name" value="NAD(P)-binding Rossmann-fold domains"/>
    <property type="match status" value="1"/>
</dbReference>
<sequence>MSYVLIIGAKSDIAKEVARIYAKNGYNLYLVARDCDSITDLAKDIKIRSNVNVKLCEFDIAKFETHQSFYNGLEEKPLGVIVVAGYMSEQKECENNFEKTLNTINVNYTGAVSILNIIANDMEKNKNGFIIGVSSVAGDRGRKANYIYGSSKAAFSTYLSGLRNRLFESKVQVLTVKPGFVATKMTAGLDLPAKLTAQPENVAEDIFVAQQKGKDILYTKSIWGLVMLVIKHIPEFIFKKMSI</sequence>
<reference evidence="3 4" key="1">
    <citation type="submission" date="2019-05" db="EMBL/GenBank/DDBJ databases">
        <title>Arcobacter cibarius and Arcobacter thereius providing challenges in identification an antibiotic susceptibility and Quinolone resistance.</title>
        <authorList>
            <person name="Busch A."/>
            <person name="Hanel I."/>
            <person name="Hotzel H."/>
            <person name="Tomaso H."/>
        </authorList>
    </citation>
    <scope>NUCLEOTIDE SEQUENCE [LARGE SCALE GENOMIC DNA]</scope>
    <source>
        <strain evidence="3 4">16CS0831-2</strain>
    </source>
</reference>
<dbReference type="RefSeq" id="WP_138108299.1">
    <property type="nucleotide sequence ID" value="NZ_VBUC01000003.1"/>
</dbReference>
<organism evidence="3 4">
    <name type="scientific">Aliarcobacter cibarius</name>
    <dbReference type="NCBI Taxonomy" id="255507"/>
    <lineage>
        <taxon>Bacteria</taxon>
        <taxon>Pseudomonadati</taxon>
        <taxon>Campylobacterota</taxon>
        <taxon>Epsilonproteobacteria</taxon>
        <taxon>Campylobacterales</taxon>
        <taxon>Arcobacteraceae</taxon>
        <taxon>Aliarcobacter</taxon>
    </lineage>
</organism>
<dbReference type="PANTHER" id="PTHR42901">
    <property type="entry name" value="ALCOHOL DEHYDROGENASE"/>
    <property type="match status" value="1"/>
</dbReference>
<dbReference type="Gene3D" id="3.40.50.720">
    <property type="entry name" value="NAD(P)-binding Rossmann-like Domain"/>
    <property type="match status" value="1"/>
</dbReference>
<proteinExistence type="inferred from homology"/>
<dbReference type="PANTHER" id="PTHR42901:SF1">
    <property type="entry name" value="ALCOHOL DEHYDROGENASE"/>
    <property type="match status" value="1"/>
</dbReference>
<name>A0ABY2V975_9BACT</name>